<dbReference type="SUPFAM" id="SSF51161">
    <property type="entry name" value="Trimeric LpxA-like enzymes"/>
    <property type="match status" value="1"/>
</dbReference>
<sequence>MSDPVFFVPSRRFTAGEIAVLTGSTLANPAYADTIIETIASATEGGDHALVFVGEKRHADLMTDLRAAAVLCPIELADKAPAGIAVLVNPRAQQAFALVGRTLFPAAATPVPATSERGISSQAHIDPTAAIEPGAIVEAGAVIGPDVAIGSGTVIAPNAVIGASCRIGRNSYIGPNTAVSYALIGDRAIIHGGSSIGQDGFGFVGGARGPERMPQIGRVIIQDDVEIGSNTTVDRGAMADTIIGEGTKIDNLVQIAHNVKIGRGCVIAGQCGISGSVTLGDFVRLGGRVGIADHITVGDRVEVAASSGLMYDIPAGERWAGMPAQPMRDFFRELSAIRTFTKSSKRNRNG</sequence>
<evidence type="ECO:0000259" key="8">
    <source>
        <dbReference type="Pfam" id="PF04613"/>
    </source>
</evidence>
<dbReference type="InterPro" id="IPR001451">
    <property type="entry name" value="Hexapep"/>
</dbReference>
<comment type="similarity">
    <text evidence="7">Belongs to the transferase hexapeptide repeat family. LpxD subfamily.</text>
</comment>
<dbReference type="GO" id="GO:0008483">
    <property type="term" value="F:transaminase activity"/>
    <property type="evidence" value="ECO:0007669"/>
    <property type="project" value="UniProtKB-KW"/>
</dbReference>
<evidence type="ECO:0000256" key="6">
    <source>
        <dbReference type="ARBA" id="ARBA00023315"/>
    </source>
</evidence>
<keyword evidence="6 7" id="KW-0012">Acyltransferase</keyword>
<keyword evidence="1 7" id="KW-0444">Lipid biosynthesis</keyword>
<accession>A0ABW0GYW3</accession>
<comment type="catalytic activity">
    <reaction evidence="7">
        <text>a UDP-3-O-[(3R)-3-hydroxyacyl]-alpha-D-glucosamine + a (3R)-hydroxyacyl-[ACP] = a UDP-2-N,3-O-bis[(3R)-3-hydroxyacyl]-alpha-D-glucosamine + holo-[ACP] + H(+)</text>
        <dbReference type="Rhea" id="RHEA:53836"/>
        <dbReference type="Rhea" id="RHEA-COMP:9685"/>
        <dbReference type="Rhea" id="RHEA-COMP:9945"/>
        <dbReference type="ChEBI" id="CHEBI:15378"/>
        <dbReference type="ChEBI" id="CHEBI:64479"/>
        <dbReference type="ChEBI" id="CHEBI:78827"/>
        <dbReference type="ChEBI" id="CHEBI:137740"/>
        <dbReference type="ChEBI" id="CHEBI:137748"/>
        <dbReference type="EC" id="2.3.1.191"/>
    </reaction>
</comment>
<dbReference type="InterPro" id="IPR011004">
    <property type="entry name" value="Trimer_LpxA-like_sf"/>
</dbReference>
<comment type="subunit">
    <text evidence="7">Homotrimer.</text>
</comment>
<feature type="active site" description="Proton acceptor" evidence="7">
    <location>
        <position position="257"/>
    </location>
</feature>
<evidence type="ECO:0000313" key="9">
    <source>
        <dbReference type="EMBL" id="MFC5386445.1"/>
    </source>
</evidence>
<dbReference type="EC" id="2.3.1.191" evidence="7"/>
<comment type="pathway">
    <text evidence="7">Bacterial outer membrane biogenesis; LPS lipid A biosynthesis.</text>
</comment>
<keyword evidence="4 7" id="KW-0677">Repeat</keyword>
<dbReference type="EMBL" id="JBHSLL010000029">
    <property type="protein sequence ID" value="MFC5386445.1"/>
    <property type="molecule type" value="Genomic_DNA"/>
</dbReference>
<protein>
    <recommendedName>
        <fullName evidence="7">UDP-3-O-acylglucosamine N-acyltransferase</fullName>
        <ecNumber evidence="7">2.3.1.191</ecNumber>
    </recommendedName>
</protein>
<dbReference type="GO" id="GO:0103118">
    <property type="term" value="F:UDP-3-O-[(3R)-3-hydroxyacyl]-glucosamine N-acyltransferase activity"/>
    <property type="evidence" value="ECO:0007669"/>
    <property type="project" value="UniProtKB-EC"/>
</dbReference>
<dbReference type="InterPro" id="IPR020573">
    <property type="entry name" value="UDP_GlcNAc_AcTrfase_non-rep"/>
</dbReference>
<comment type="caution">
    <text evidence="9">The sequence shown here is derived from an EMBL/GenBank/DDBJ whole genome shotgun (WGS) entry which is preliminary data.</text>
</comment>
<evidence type="ECO:0000256" key="1">
    <source>
        <dbReference type="ARBA" id="ARBA00022516"/>
    </source>
</evidence>
<dbReference type="HAMAP" id="MF_00523">
    <property type="entry name" value="LpxD"/>
    <property type="match status" value="1"/>
</dbReference>
<reference evidence="10" key="1">
    <citation type="journal article" date="2019" name="Int. J. Syst. Evol. Microbiol.">
        <title>The Global Catalogue of Microorganisms (GCM) 10K type strain sequencing project: providing services to taxonomists for standard genome sequencing and annotation.</title>
        <authorList>
            <consortium name="The Broad Institute Genomics Platform"/>
            <consortium name="The Broad Institute Genome Sequencing Center for Infectious Disease"/>
            <person name="Wu L."/>
            <person name="Ma J."/>
        </authorList>
    </citation>
    <scope>NUCLEOTIDE SEQUENCE [LARGE SCALE GENOMIC DNA]</scope>
    <source>
        <strain evidence="10">CGMCC 4.1415</strain>
    </source>
</reference>
<dbReference type="NCBIfam" id="TIGR01853">
    <property type="entry name" value="lipid_A_lpxD"/>
    <property type="match status" value="1"/>
</dbReference>
<dbReference type="Pfam" id="PF00132">
    <property type="entry name" value="Hexapep"/>
    <property type="match status" value="2"/>
</dbReference>
<keyword evidence="9" id="KW-0032">Aminotransferase</keyword>
<comment type="function">
    <text evidence="7">Catalyzes the N-acylation of UDP-3-O-acylglucosamine using 3-hydroxyacyl-ACP as the acyl donor. Is involved in the biosynthesis of lipid A, a phosphorylated glycolipid that anchors the lipopolysaccharide to the outer membrane of the cell.</text>
</comment>
<dbReference type="PANTHER" id="PTHR43378:SF2">
    <property type="entry name" value="UDP-3-O-ACYLGLUCOSAMINE N-ACYLTRANSFERASE 1, MITOCHONDRIAL-RELATED"/>
    <property type="match status" value="1"/>
</dbReference>
<dbReference type="InterPro" id="IPR018357">
    <property type="entry name" value="Hexapep_transf_CS"/>
</dbReference>
<dbReference type="NCBIfam" id="NF002060">
    <property type="entry name" value="PRK00892.1"/>
    <property type="match status" value="1"/>
</dbReference>
<evidence type="ECO:0000256" key="4">
    <source>
        <dbReference type="ARBA" id="ARBA00022737"/>
    </source>
</evidence>
<dbReference type="Pfam" id="PF04613">
    <property type="entry name" value="LpxD"/>
    <property type="match status" value="1"/>
</dbReference>
<evidence type="ECO:0000256" key="7">
    <source>
        <dbReference type="HAMAP-Rule" id="MF_00523"/>
    </source>
</evidence>
<dbReference type="PANTHER" id="PTHR43378">
    <property type="entry name" value="UDP-3-O-ACYLGLUCOSAMINE N-ACYLTRANSFERASE"/>
    <property type="match status" value="1"/>
</dbReference>
<feature type="domain" description="UDP-3-O-[3-hydroxymyristoyl] glucosamine N-acyltransferase non-repeat region" evidence="8">
    <location>
        <begin position="33"/>
        <end position="99"/>
    </location>
</feature>
<organism evidence="9 10">
    <name type="scientific">Aquamicrobium segne</name>
    <dbReference type="NCBI Taxonomy" id="469547"/>
    <lineage>
        <taxon>Bacteria</taxon>
        <taxon>Pseudomonadati</taxon>
        <taxon>Pseudomonadota</taxon>
        <taxon>Alphaproteobacteria</taxon>
        <taxon>Hyphomicrobiales</taxon>
        <taxon>Phyllobacteriaceae</taxon>
        <taxon>Aquamicrobium</taxon>
    </lineage>
</organism>
<evidence type="ECO:0000256" key="5">
    <source>
        <dbReference type="ARBA" id="ARBA00023098"/>
    </source>
</evidence>
<evidence type="ECO:0000313" key="10">
    <source>
        <dbReference type="Proteomes" id="UP001596016"/>
    </source>
</evidence>
<dbReference type="InterPro" id="IPR007691">
    <property type="entry name" value="LpxD"/>
</dbReference>
<proteinExistence type="inferred from homology"/>
<evidence type="ECO:0000256" key="2">
    <source>
        <dbReference type="ARBA" id="ARBA00022556"/>
    </source>
</evidence>
<dbReference type="CDD" id="cd03352">
    <property type="entry name" value="LbH_LpxD"/>
    <property type="match status" value="1"/>
</dbReference>
<keyword evidence="5 7" id="KW-0443">Lipid metabolism</keyword>
<dbReference type="Gene3D" id="3.40.1390.10">
    <property type="entry name" value="MurE/MurF, N-terminal domain"/>
    <property type="match status" value="1"/>
</dbReference>
<dbReference type="Gene3D" id="2.160.10.10">
    <property type="entry name" value="Hexapeptide repeat proteins"/>
    <property type="match status" value="1"/>
</dbReference>
<dbReference type="PROSITE" id="PS00101">
    <property type="entry name" value="HEXAPEP_TRANSFERASES"/>
    <property type="match status" value="1"/>
</dbReference>
<dbReference type="RefSeq" id="WP_378229446.1">
    <property type="nucleotide sequence ID" value="NZ_JBHSLL010000029.1"/>
</dbReference>
<name>A0ABW0GYW3_9HYPH</name>
<keyword evidence="3 7" id="KW-0808">Transferase</keyword>
<gene>
    <name evidence="7 9" type="primary">lpxD</name>
    <name evidence="9" type="ORF">ACFPLB_10745</name>
</gene>
<keyword evidence="10" id="KW-1185">Reference proteome</keyword>
<evidence type="ECO:0000256" key="3">
    <source>
        <dbReference type="ARBA" id="ARBA00022679"/>
    </source>
</evidence>
<dbReference type="Proteomes" id="UP001596016">
    <property type="component" value="Unassembled WGS sequence"/>
</dbReference>
<keyword evidence="2 7" id="KW-0441">Lipid A biosynthesis</keyword>